<dbReference type="PROSITE" id="PS50110">
    <property type="entry name" value="RESPONSE_REGULATORY"/>
    <property type="match status" value="1"/>
</dbReference>
<keyword evidence="5" id="KW-1185">Reference proteome</keyword>
<feature type="domain" description="Response regulatory" evidence="3">
    <location>
        <begin position="4"/>
        <end position="121"/>
    </location>
</feature>
<dbReference type="Proteomes" id="UP000251075">
    <property type="component" value="Unassembled WGS sequence"/>
</dbReference>
<reference evidence="4 5" key="1">
    <citation type="submission" date="2017-11" db="EMBL/GenBank/DDBJ databases">
        <title>Draft genome sequence of magnetotactic bacterium Magnetospirillum kuznetsovii LBB-42.</title>
        <authorList>
            <person name="Grouzdev D.S."/>
            <person name="Rysina M.S."/>
            <person name="Baslerov R.V."/>
            <person name="Koziaeva V."/>
        </authorList>
    </citation>
    <scope>NUCLEOTIDE SEQUENCE [LARGE SCALE GENOMIC DNA]</scope>
    <source>
        <strain evidence="4 5">LBB-42</strain>
    </source>
</reference>
<keyword evidence="1 2" id="KW-0597">Phosphoprotein</keyword>
<dbReference type="SUPFAM" id="SSF52172">
    <property type="entry name" value="CheY-like"/>
    <property type="match status" value="1"/>
</dbReference>
<organism evidence="4 5">
    <name type="scientific">Paramagnetospirillum kuznetsovii</name>
    <dbReference type="NCBI Taxonomy" id="2053833"/>
    <lineage>
        <taxon>Bacteria</taxon>
        <taxon>Pseudomonadati</taxon>
        <taxon>Pseudomonadota</taxon>
        <taxon>Alphaproteobacteria</taxon>
        <taxon>Rhodospirillales</taxon>
        <taxon>Magnetospirillaceae</taxon>
        <taxon>Paramagnetospirillum</taxon>
    </lineage>
</organism>
<feature type="modified residue" description="4-aspartylphosphate" evidence="2">
    <location>
        <position position="54"/>
    </location>
</feature>
<dbReference type="InterPro" id="IPR001789">
    <property type="entry name" value="Sig_transdc_resp-reg_receiver"/>
</dbReference>
<proteinExistence type="predicted"/>
<dbReference type="OrthoDB" id="9800897at2"/>
<evidence type="ECO:0000313" key="5">
    <source>
        <dbReference type="Proteomes" id="UP000251075"/>
    </source>
</evidence>
<evidence type="ECO:0000256" key="2">
    <source>
        <dbReference type="PROSITE-ProRule" id="PRU00169"/>
    </source>
</evidence>
<gene>
    <name evidence="4" type="ORF">CU669_09065</name>
</gene>
<accession>A0A364NYV4</accession>
<dbReference type="GO" id="GO:0000160">
    <property type="term" value="P:phosphorelay signal transduction system"/>
    <property type="evidence" value="ECO:0007669"/>
    <property type="project" value="InterPro"/>
</dbReference>
<dbReference type="PANTHER" id="PTHR44591:SF25">
    <property type="entry name" value="CHEMOTAXIS TWO-COMPONENT RESPONSE REGULATOR"/>
    <property type="match status" value="1"/>
</dbReference>
<dbReference type="InterPro" id="IPR050595">
    <property type="entry name" value="Bact_response_regulator"/>
</dbReference>
<dbReference type="SMART" id="SM00448">
    <property type="entry name" value="REC"/>
    <property type="match status" value="1"/>
</dbReference>
<name>A0A364NYV4_9PROT</name>
<dbReference type="AlphaFoldDB" id="A0A364NYV4"/>
<dbReference type="RefSeq" id="WP_112143902.1">
    <property type="nucleotide sequence ID" value="NZ_PGTO01000005.1"/>
</dbReference>
<dbReference type="Gene3D" id="3.40.50.2300">
    <property type="match status" value="1"/>
</dbReference>
<evidence type="ECO:0000256" key="1">
    <source>
        <dbReference type="ARBA" id="ARBA00022553"/>
    </source>
</evidence>
<dbReference type="Pfam" id="PF00072">
    <property type="entry name" value="Response_reg"/>
    <property type="match status" value="1"/>
</dbReference>
<comment type="caution">
    <text evidence="4">The sequence shown here is derived from an EMBL/GenBank/DDBJ whole genome shotgun (WGS) entry which is preliminary data.</text>
</comment>
<dbReference type="InterPro" id="IPR011006">
    <property type="entry name" value="CheY-like_superfamily"/>
</dbReference>
<protein>
    <submittedName>
        <fullName evidence="4">Response regulator</fullName>
    </submittedName>
</protein>
<dbReference type="PANTHER" id="PTHR44591">
    <property type="entry name" value="STRESS RESPONSE REGULATOR PROTEIN 1"/>
    <property type="match status" value="1"/>
</dbReference>
<evidence type="ECO:0000313" key="4">
    <source>
        <dbReference type="EMBL" id="RAU22264.1"/>
    </source>
</evidence>
<sequence length="122" mass="13012">MGKCVLAVDDSKTMRDMVSFTLRGAGYTVVEADNGVTALKALQAAAKVDVIITDVNMPEMDGITLVRKIRAQPQHAGTPVLILTTESDQSKKDEGRSAGATGWIVKPFSPDKLLQIVAKVCP</sequence>
<evidence type="ECO:0000259" key="3">
    <source>
        <dbReference type="PROSITE" id="PS50110"/>
    </source>
</evidence>
<dbReference type="EMBL" id="PGTO01000005">
    <property type="protein sequence ID" value="RAU22264.1"/>
    <property type="molecule type" value="Genomic_DNA"/>
</dbReference>